<accession>A0AAW3ZUF3</accession>
<dbReference type="Pfam" id="PF13181">
    <property type="entry name" value="TPR_8"/>
    <property type="match status" value="1"/>
</dbReference>
<dbReference type="InterPro" id="IPR051012">
    <property type="entry name" value="CellSynth/LPSAsmb/PSIAsmb"/>
</dbReference>
<dbReference type="SMART" id="SM00028">
    <property type="entry name" value="TPR"/>
    <property type="match status" value="8"/>
</dbReference>
<feature type="repeat" description="TPR" evidence="3">
    <location>
        <begin position="304"/>
        <end position="337"/>
    </location>
</feature>
<feature type="chain" id="PRO_5043430898" evidence="5">
    <location>
        <begin position="26"/>
        <end position="536"/>
    </location>
</feature>
<comment type="caution">
    <text evidence="6">The sequence shown here is derived from an EMBL/GenBank/DDBJ whole genome shotgun (WGS) entry which is preliminary data.</text>
</comment>
<feature type="repeat" description="TPR" evidence="3">
    <location>
        <begin position="270"/>
        <end position="303"/>
    </location>
</feature>
<keyword evidence="1" id="KW-0677">Repeat</keyword>
<dbReference type="Pfam" id="PF13432">
    <property type="entry name" value="TPR_16"/>
    <property type="match status" value="1"/>
</dbReference>
<evidence type="ECO:0000256" key="4">
    <source>
        <dbReference type="SAM" id="MobiDB-lite"/>
    </source>
</evidence>
<keyword evidence="5" id="KW-0732">Signal</keyword>
<evidence type="ECO:0000313" key="6">
    <source>
        <dbReference type="EMBL" id="MBD8527721.1"/>
    </source>
</evidence>
<reference evidence="6 7" key="1">
    <citation type="submission" date="2020-09" db="EMBL/GenBank/DDBJ databases">
        <title>Pseudoxanthomonas sp. CAU 1598 isolated from sand of Yaerae Beach.</title>
        <authorList>
            <person name="Kim W."/>
        </authorList>
    </citation>
    <scope>NUCLEOTIDE SEQUENCE [LARGE SCALE GENOMIC DNA]</scope>
    <source>
        <strain evidence="6 7">CAU 1598</strain>
    </source>
</reference>
<evidence type="ECO:0000256" key="5">
    <source>
        <dbReference type="SAM" id="SignalP"/>
    </source>
</evidence>
<organism evidence="6 7">
    <name type="scientific">Pseudomarimonas arenosa</name>
    <dbReference type="NCBI Taxonomy" id="2774145"/>
    <lineage>
        <taxon>Bacteria</taxon>
        <taxon>Pseudomonadati</taxon>
        <taxon>Pseudomonadota</taxon>
        <taxon>Gammaproteobacteria</taxon>
        <taxon>Lysobacterales</taxon>
        <taxon>Lysobacteraceae</taxon>
        <taxon>Pseudomarimonas</taxon>
    </lineage>
</organism>
<gene>
    <name evidence="6" type="ORF">IFO71_18395</name>
</gene>
<dbReference type="InterPro" id="IPR011990">
    <property type="entry name" value="TPR-like_helical_dom_sf"/>
</dbReference>
<evidence type="ECO:0000313" key="7">
    <source>
        <dbReference type="Proteomes" id="UP000613768"/>
    </source>
</evidence>
<dbReference type="PANTHER" id="PTHR45586">
    <property type="entry name" value="TPR REPEAT-CONTAINING PROTEIN PA4667"/>
    <property type="match status" value="1"/>
</dbReference>
<feature type="signal peptide" evidence="5">
    <location>
        <begin position="1"/>
        <end position="25"/>
    </location>
</feature>
<dbReference type="Pfam" id="PF14559">
    <property type="entry name" value="TPR_19"/>
    <property type="match status" value="1"/>
</dbReference>
<name>A0AAW3ZUF3_9GAMM</name>
<keyword evidence="2 3" id="KW-0802">TPR repeat</keyword>
<evidence type="ECO:0000256" key="3">
    <source>
        <dbReference type="PROSITE-ProRule" id="PRU00339"/>
    </source>
</evidence>
<evidence type="ECO:0000256" key="2">
    <source>
        <dbReference type="ARBA" id="ARBA00022803"/>
    </source>
</evidence>
<dbReference type="EMBL" id="JACYTR010000062">
    <property type="protein sequence ID" value="MBD8527721.1"/>
    <property type="molecule type" value="Genomic_DNA"/>
</dbReference>
<keyword evidence="7" id="KW-1185">Reference proteome</keyword>
<dbReference type="InterPro" id="IPR019734">
    <property type="entry name" value="TPR_rpt"/>
</dbReference>
<dbReference type="RefSeq" id="WP_192031143.1">
    <property type="nucleotide sequence ID" value="NZ_JACYTR010000062.1"/>
</dbReference>
<evidence type="ECO:0000256" key="1">
    <source>
        <dbReference type="ARBA" id="ARBA00022737"/>
    </source>
</evidence>
<feature type="region of interest" description="Disordered" evidence="4">
    <location>
        <begin position="25"/>
        <end position="57"/>
    </location>
</feature>
<sequence length="536" mass="57805">MSGARAGLVRLLACGLLATSLSIHASDPADSPSNPRNDAEPTSPLLDPAPLPSPDLRALEPNVAEQLARAQALWEQHRSGPMEQQVQVLNELAQLYHAYELWEAAQACYRRLLAAQSNRFDLWHLFGHASQQAGDNPQAEQAYRQALALQQAYSASALRLAEVQVLQGRQAEAIELVEGVLKQQPDNTAARLARGELALAEGKPALAIDLLNTVVQAVPQANRSHYLLAQAFRANGQSDLARQHLAKSGSVGVRIPDPLVEQLQALVVGERVALIEGKLAYEAGDFHHAIDRYRAALQAAPESVSAEINLGASLARIGEIELALDHFRRVLQRAPDNLSAHFNLAELLLQAGQPEQAGTHYLTVVRQRPQDVSALLGLARSARLAGDGTSAIQAYQQVLQAAPELSEVWLEYVDSLSGEQRLQQAGAALAQAHALHPDDGQLAHRYAEHLLAAPDQTTASLAQALDLATRVFEARRSLAHADTLARALAANAQCDQAAQLQSEVLAKTPGDPYSEAIVEAKSRLRRYQAGAPCFQP</sequence>
<dbReference type="SUPFAM" id="SSF48452">
    <property type="entry name" value="TPR-like"/>
    <property type="match status" value="2"/>
</dbReference>
<dbReference type="PROSITE" id="PS50005">
    <property type="entry name" value="TPR"/>
    <property type="match status" value="2"/>
</dbReference>
<dbReference type="PANTHER" id="PTHR45586:SF1">
    <property type="entry name" value="LIPOPOLYSACCHARIDE ASSEMBLY PROTEIN B"/>
    <property type="match status" value="1"/>
</dbReference>
<dbReference type="Gene3D" id="1.25.40.10">
    <property type="entry name" value="Tetratricopeptide repeat domain"/>
    <property type="match status" value="2"/>
</dbReference>
<dbReference type="Proteomes" id="UP000613768">
    <property type="component" value="Unassembled WGS sequence"/>
</dbReference>
<protein>
    <submittedName>
        <fullName evidence="6">Tetratricopeptide repeat protein</fullName>
    </submittedName>
</protein>
<proteinExistence type="predicted"/>
<dbReference type="AlphaFoldDB" id="A0AAW3ZUF3"/>